<dbReference type="eggNOG" id="arCOG04511">
    <property type="taxonomic scope" value="Archaea"/>
</dbReference>
<sequence>MTHIMDRRIDRRRFLLQTAAAAGAVAAAGCTLEVEDDADPSEDPVMPQFYEIQDKPDAVYLPTHREAMEMLEPVEAGEYTLAPMLSYVHPFWIISGDEIEREEPDDGNGVHLMIVVWDTETGVVLPVDSGAQLRVEKDGEQVGSPRTPWTMISQQMGFHFGDNVPLADDGTYTAELTIPPLDVRTTGDLEGKFAETETASFEFEYDAEFRNEIPARVEYLEREEWGEPGALEPMSHGSGGDDGGSTDSGDDDGEHEPDGNESGHEHSGDGQTDADEDGGHVPFSALPPAEEYPGTGLEPHDGEGEATSGDAAFVARLVESGSRFVEGDERYLLVSPRTPYNRVPLADMSMTAAVSGVESADSVALEQTIDGEYGIHYGAALAGVEPGDTVTIEIDSFPQVARHQGYDTAFFDMPPVELTVPESVEQ</sequence>
<dbReference type="InterPro" id="IPR038482">
    <property type="entry name" value="Tp34-type_sf"/>
</dbReference>
<dbReference type="Proteomes" id="UP000019024">
    <property type="component" value="Chromosome"/>
</dbReference>
<organism evidence="3 4">
    <name type="scientific">Halostagnicola larsenii XH-48</name>
    <dbReference type="NCBI Taxonomy" id="797299"/>
    <lineage>
        <taxon>Archaea</taxon>
        <taxon>Methanobacteriati</taxon>
        <taxon>Methanobacteriota</taxon>
        <taxon>Stenosarchaea group</taxon>
        <taxon>Halobacteria</taxon>
        <taxon>Halobacteriales</taxon>
        <taxon>Natrialbaceae</taxon>
        <taxon>Halostagnicola</taxon>
    </lineage>
</organism>
<feature type="region of interest" description="Disordered" evidence="1">
    <location>
        <begin position="228"/>
        <end position="307"/>
    </location>
</feature>
<dbReference type="Pfam" id="PF24041">
    <property type="entry name" value="DUF7350"/>
    <property type="match status" value="1"/>
</dbReference>
<evidence type="ECO:0000313" key="3">
    <source>
        <dbReference type="EMBL" id="AHG00510.1"/>
    </source>
</evidence>
<feature type="domain" description="DUF7350" evidence="2">
    <location>
        <begin position="291"/>
        <end position="419"/>
    </location>
</feature>
<dbReference type="AlphaFoldDB" id="W0JTE1"/>
<evidence type="ECO:0000313" key="4">
    <source>
        <dbReference type="Proteomes" id="UP000019024"/>
    </source>
</evidence>
<feature type="compositionally biased region" description="Basic and acidic residues" evidence="1">
    <location>
        <begin position="256"/>
        <end position="268"/>
    </location>
</feature>
<name>W0JTE1_9EURY</name>
<dbReference type="PROSITE" id="PS51318">
    <property type="entry name" value="TAT"/>
    <property type="match status" value="1"/>
</dbReference>
<protein>
    <recommendedName>
        <fullName evidence="2">DUF7350 domain-containing protein</fullName>
    </recommendedName>
</protein>
<reference evidence="3 4" key="1">
    <citation type="submission" date="2014-01" db="EMBL/GenBank/DDBJ databases">
        <authorList>
            <consortium name="DOE Joint Genome Institute"/>
            <person name="Anderson I."/>
            <person name="Huntemann M."/>
            <person name="Han J."/>
            <person name="Chen A."/>
            <person name="Kyrpides N."/>
            <person name="Mavromatis K."/>
            <person name="Markowitz V."/>
            <person name="Palaniappan K."/>
            <person name="Ivanova N."/>
            <person name="Schaumberg A."/>
            <person name="Pati A."/>
            <person name="Liolios K."/>
            <person name="Nordberg H.P."/>
            <person name="Cantor M.N."/>
            <person name="Hua S.X."/>
            <person name="Woyke T."/>
        </authorList>
    </citation>
    <scope>NUCLEOTIDE SEQUENCE [LARGE SCALE GENOMIC DNA]</scope>
    <source>
        <strain evidence="3 4">XH-48</strain>
    </source>
</reference>
<dbReference type="PROSITE" id="PS51257">
    <property type="entry name" value="PROKAR_LIPOPROTEIN"/>
    <property type="match status" value="1"/>
</dbReference>
<dbReference type="EMBL" id="CP007055">
    <property type="protein sequence ID" value="AHG00510.1"/>
    <property type="molecule type" value="Genomic_DNA"/>
</dbReference>
<dbReference type="HOGENOM" id="CLU_043006_0_0_2"/>
<dbReference type="KEGG" id="hlr:HALLA_18650"/>
<dbReference type="InterPro" id="IPR055774">
    <property type="entry name" value="DUF7350"/>
</dbReference>
<gene>
    <name evidence="3" type="ORF">HALLA_18650</name>
</gene>
<evidence type="ECO:0000259" key="2">
    <source>
        <dbReference type="Pfam" id="PF24041"/>
    </source>
</evidence>
<dbReference type="STRING" id="797299.HALLA_18650"/>
<dbReference type="Gene3D" id="2.60.40.2480">
    <property type="entry name" value="Periplasmic metal-binding protein Tp34-type"/>
    <property type="match status" value="1"/>
</dbReference>
<dbReference type="InterPro" id="IPR006311">
    <property type="entry name" value="TAT_signal"/>
</dbReference>
<keyword evidence="4" id="KW-1185">Reference proteome</keyword>
<accession>W0JTE1</accession>
<dbReference type="PATRIC" id="fig|797299.3.peg.2728"/>
<evidence type="ECO:0000256" key="1">
    <source>
        <dbReference type="SAM" id="MobiDB-lite"/>
    </source>
</evidence>
<proteinExistence type="predicted"/>